<gene>
    <name evidence="2" type="ORF">ACFQZJ_05135</name>
</gene>
<evidence type="ECO:0000313" key="2">
    <source>
        <dbReference type="EMBL" id="MFD0796833.1"/>
    </source>
</evidence>
<name>A0ABW3B0M6_9FLAO</name>
<proteinExistence type="predicted"/>
<keyword evidence="1" id="KW-0472">Membrane</keyword>
<dbReference type="Proteomes" id="UP001597012">
    <property type="component" value="Unassembled WGS sequence"/>
</dbReference>
<evidence type="ECO:0000313" key="3">
    <source>
        <dbReference type="Proteomes" id="UP001597012"/>
    </source>
</evidence>
<keyword evidence="1" id="KW-1133">Transmembrane helix</keyword>
<feature type="transmembrane region" description="Helical" evidence="1">
    <location>
        <begin position="111"/>
        <end position="131"/>
    </location>
</feature>
<evidence type="ECO:0000256" key="1">
    <source>
        <dbReference type="SAM" id="Phobius"/>
    </source>
</evidence>
<keyword evidence="1" id="KW-0812">Transmembrane</keyword>
<protein>
    <submittedName>
        <fullName evidence="2">DUF6691 family protein</fullName>
    </submittedName>
</protein>
<feature type="transmembrane region" description="Helical" evidence="1">
    <location>
        <begin position="38"/>
        <end position="57"/>
    </location>
</feature>
<keyword evidence="3" id="KW-1185">Reference proteome</keyword>
<dbReference type="Pfam" id="PF20398">
    <property type="entry name" value="DUF6691"/>
    <property type="match status" value="1"/>
</dbReference>
<comment type="caution">
    <text evidence="2">The sequence shown here is derived from an EMBL/GenBank/DDBJ whole genome shotgun (WGS) entry which is preliminary data.</text>
</comment>
<dbReference type="InterPro" id="IPR046513">
    <property type="entry name" value="DUF6691"/>
</dbReference>
<reference evidence="3" key="1">
    <citation type="journal article" date="2019" name="Int. J. Syst. Evol. Microbiol.">
        <title>The Global Catalogue of Microorganisms (GCM) 10K type strain sequencing project: providing services to taxonomists for standard genome sequencing and annotation.</title>
        <authorList>
            <consortium name="The Broad Institute Genomics Platform"/>
            <consortium name="The Broad Institute Genome Sequencing Center for Infectious Disease"/>
            <person name="Wu L."/>
            <person name="Ma J."/>
        </authorList>
    </citation>
    <scope>NUCLEOTIDE SEQUENCE [LARGE SCALE GENOMIC DNA]</scope>
    <source>
        <strain evidence="3">CCUG 61948</strain>
    </source>
</reference>
<accession>A0ABW3B0M6</accession>
<dbReference type="RefSeq" id="WP_379932769.1">
    <property type="nucleotide sequence ID" value="NZ_JBHTHY010000003.1"/>
</dbReference>
<feature type="transmembrane region" description="Helical" evidence="1">
    <location>
        <begin position="82"/>
        <end position="105"/>
    </location>
</feature>
<sequence length="137" mass="15160">MKFLKFLFVGIFFGIVLVKSEAVSWYRIYEMFKFQSVHMYGIIGSAVLIGICGIFLIKKYRLRSIKGTPIVVQPKEKSFTRYILGGTIFGLGWALAGACPGPMYILLGAGIYPIAIVILAAMAGTFVYGLLKNKLPH</sequence>
<organism evidence="2 3">
    <name type="scientific">Maribacter chungangensis</name>
    <dbReference type="NCBI Taxonomy" id="1069117"/>
    <lineage>
        <taxon>Bacteria</taxon>
        <taxon>Pseudomonadati</taxon>
        <taxon>Bacteroidota</taxon>
        <taxon>Flavobacteriia</taxon>
        <taxon>Flavobacteriales</taxon>
        <taxon>Flavobacteriaceae</taxon>
        <taxon>Maribacter</taxon>
    </lineage>
</organism>
<dbReference type="EMBL" id="JBHTHY010000003">
    <property type="protein sequence ID" value="MFD0796833.1"/>
    <property type="molecule type" value="Genomic_DNA"/>
</dbReference>